<evidence type="ECO:0000313" key="2">
    <source>
        <dbReference type="EMBL" id="GHD90133.1"/>
    </source>
</evidence>
<accession>A0A918Y4D5</accession>
<comment type="caution">
    <text evidence="2">The sequence shown here is derived from an EMBL/GenBank/DDBJ whole genome shotgun (WGS) entry which is preliminary data.</text>
</comment>
<gene>
    <name evidence="2" type="ORF">GCM10010508_33640</name>
</gene>
<dbReference type="EMBL" id="BMVF01000008">
    <property type="protein sequence ID" value="GHD90133.1"/>
    <property type="molecule type" value="Genomic_DNA"/>
</dbReference>
<name>A0A918Y4D5_9ACTN</name>
<proteinExistence type="predicted"/>
<dbReference type="AlphaFoldDB" id="A0A918Y4D5"/>
<feature type="region of interest" description="Disordered" evidence="1">
    <location>
        <begin position="77"/>
        <end position="99"/>
    </location>
</feature>
<protein>
    <submittedName>
        <fullName evidence="2">Uncharacterized protein</fullName>
    </submittedName>
</protein>
<feature type="region of interest" description="Disordered" evidence="1">
    <location>
        <begin position="1"/>
        <end position="29"/>
    </location>
</feature>
<feature type="compositionally biased region" description="Basic and acidic residues" evidence="1">
    <location>
        <begin position="1"/>
        <end position="13"/>
    </location>
</feature>
<evidence type="ECO:0000256" key="1">
    <source>
        <dbReference type="SAM" id="MobiDB-lite"/>
    </source>
</evidence>
<reference evidence="2" key="2">
    <citation type="submission" date="2020-09" db="EMBL/GenBank/DDBJ databases">
        <authorList>
            <person name="Sun Q."/>
            <person name="Ohkuma M."/>
        </authorList>
    </citation>
    <scope>NUCLEOTIDE SEQUENCE</scope>
    <source>
        <strain evidence="2">JCM 4654</strain>
    </source>
</reference>
<reference evidence="2" key="1">
    <citation type="journal article" date="2014" name="Int. J. Syst. Evol. Microbiol.">
        <title>Complete genome sequence of Corynebacterium casei LMG S-19264T (=DSM 44701T), isolated from a smear-ripened cheese.</title>
        <authorList>
            <consortium name="US DOE Joint Genome Institute (JGI-PGF)"/>
            <person name="Walter F."/>
            <person name="Albersmeier A."/>
            <person name="Kalinowski J."/>
            <person name="Ruckert C."/>
        </authorList>
    </citation>
    <scope>NUCLEOTIDE SEQUENCE</scope>
    <source>
        <strain evidence="2">JCM 4654</strain>
    </source>
</reference>
<dbReference type="Proteomes" id="UP000608955">
    <property type="component" value="Unassembled WGS sequence"/>
</dbReference>
<organism evidence="2 3">
    <name type="scientific">Streptomyces naganishii JCM 4654</name>
    <dbReference type="NCBI Taxonomy" id="1306179"/>
    <lineage>
        <taxon>Bacteria</taxon>
        <taxon>Bacillati</taxon>
        <taxon>Actinomycetota</taxon>
        <taxon>Actinomycetes</taxon>
        <taxon>Kitasatosporales</taxon>
        <taxon>Streptomycetaceae</taxon>
        <taxon>Streptomyces</taxon>
    </lineage>
</organism>
<keyword evidence="3" id="KW-1185">Reference proteome</keyword>
<sequence length="204" mass="23517">MRHRGTTGDEIRDGAGQPAHPTTERLRPRAAPHHLKNLTHTHPLAGILPQTPRHHITQWRWQTVELRLLMHDPIRNPMRRPLTERPHSRHRERQHAPQCEHVRRRPDGVILGELLGRHEGRRADGHPRRGQRTGVTASSMEVLLSRYAKCLDGRQEIANREGFAVSRWQGVDFLVGFQSTSHAWSGNHRKTVCGFPCGLTERRR</sequence>
<evidence type="ECO:0000313" key="3">
    <source>
        <dbReference type="Proteomes" id="UP000608955"/>
    </source>
</evidence>